<accession>A0A5P9XSE0</accession>
<evidence type="ECO:0000313" key="7">
    <source>
        <dbReference type="Proteomes" id="UP000363590"/>
    </source>
</evidence>
<reference evidence="6 7" key="1">
    <citation type="submission" date="2019-10" db="EMBL/GenBank/DDBJ databases">
        <authorList>
            <person name="Wang R."/>
        </authorList>
    </citation>
    <scope>NUCLEOTIDE SEQUENCE [LARGE SCALE GENOMIC DNA]</scope>
    <source>
        <strain evidence="6 7">ATCC 19377</strain>
    </source>
</reference>
<keyword evidence="3" id="KW-0238">DNA-binding</keyword>
<protein>
    <submittedName>
        <fullName evidence="6">Integrase</fullName>
    </submittedName>
</protein>
<dbReference type="InterPro" id="IPR002104">
    <property type="entry name" value="Integrase_catalytic"/>
</dbReference>
<proteinExistence type="inferred from homology"/>
<dbReference type="Pfam" id="PF22022">
    <property type="entry name" value="Phage_int_M"/>
    <property type="match status" value="1"/>
</dbReference>
<evidence type="ECO:0000256" key="1">
    <source>
        <dbReference type="ARBA" id="ARBA00008857"/>
    </source>
</evidence>
<dbReference type="PROSITE" id="PS51898">
    <property type="entry name" value="TYR_RECOMBINASE"/>
    <property type="match status" value="1"/>
</dbReference>
<dbReference type="Gene3D" id="1.10.443.10">
    <property type="entry name" value="Intergrase catalytic core"/>
    <property type="match status" value="1"/>
</dbReference>
<dbReference type="GO" id="GO:0003677">
    <property type="term" value="F:DNA binding"/>
    <property type="evidence" value="ECO:0007669"/>
    <property type="project" value="UniProtKB-KW"/>
</dbReference>
<dbReference type="PANTHER" id="PTHR30629">
    <property type="entry name" value="PROPHAGE INTEGRASE"/>
    <property type="match status" value="1"/>
</dbReference>
<dbReference type="InterPro" id="IPR050808">
    <property type="entry name" value="Phage_Integrase"/>
</dbReference>
<dbReference type="Proteomes" id="UP000363590">
    <property type="component" value="Chromosome"/>
</dbReference>
<sequence>MGKLTARKVETAKPGSYGDGDNLFLRVRASGSRAWVFRYVQDGKPREIGMGALSLAEARDKADAMRKAVRNGTDPAHVIRPPEGRIRRTFEAVALETIEALRPGWKNAKHCQQWENTLRDYAYPVLGEMPVDSVTVTDVLKVLSPIWRDKTETATRLRQRIEAVLDRAAALGERDRDRINPAVWKGNLEHLLPKAQKVQKREHFAAVPYRELPVVMAKIREQNSMSALCLRTIALTACRSGEIRGLQWDEVDLERKVLTIPASRTKTQKEHTVPMSDEVIEILTALSELGTSGTVFTARAGKPLSDVAVSKALHHAAPGTTVHGMRSAFRDWAGDKTHHQREVIEQCLAHAVGGVEGAYRRGDALEKRRKVMDDWGRFLGVQTGNVVSLGVRHEGTLANN</sequence>
<dbReference type="EMBL" id="CP045571">
    <property type="protein sequence ID" value="QFX96985.1"/>
    <property type="molecule type" value="Genomic_DNA"/>
</dbReference>
<keyword evidence="2" id="KW-0229">DNA integration</keyword>
<dbReference type="InterPro" id="IPR011010">
    <property type="entry name" value="DNA_brk_join_enz"/>
</dbReference>
<organism evidence="6 7">
    <name type="scientific">Acidithiobacillus thiooxidans ATCC 19377</name>
    <dbReference type="NCBI Taxonomy" id="637390"/>
    <lineage>
        <taxon>Bacteria</taxon>
        <taxon>Pseudomonadati</taxon>
        <taxon>Pseudomonadota</taxon>
        <taxon>Acidithiobacillia</taxon>
        <taxon>Acidithiobacillales</taxon>
        <taxon>Acidithiobacillaceae</taxon>
        <taxon>Acidithiobacillus</taxon>
    </lineage>
</organism>
<dbReference type="InterPro" id="IPR025166">
    <property type="entry name" value="Integrase_DNA_bind_dom"/>
</dbReference>
<dbReference type="PANTHER" id="PTHR30629:SF2">
    <property type="entry name" value="PROPHAGE INTEGRASE INTS-RELATED"/>
    <property type="match status" value="1"/>
</dbReference>
<feature type="domain" description="Tyr recombinase" evidence="5">
    <location>
        <begin position="202"/>
        <end position="373"/>
    </location>
</feature>
<name>A0A5P9XSE0_ACITH</name>
<dbReference type="Pfam" id="PF00589">
    <property type="entry name" value="Phage_integrase"/>
    <property type="match status" value="1"/>
</dbReference>
<dbReference type="SUPFAM" id="SSF56349">
    <property type="entry name" value="DNA breaking-rejoining enzymes"/>
    <property type="match status" value="1"/>
</dbReference>
<evidence type="ECO:0000256" key="3">
    <source>
        <dbReference type="ARBA" id="ARBA00023125"/>
    </source>
</evidence>
<evidence type="ECO:0000256" key="4">
    <source>
        <dbReference type="ARBA" id="ARBA00023172"/>
    </source>
</evidence>
<evidence type="ECO:0000313" key="6">
    <source>
        <dbReference type="EMBL" id="QFX96985.1"/>
    </source>
</evidence>
<dbReference type="InterPro" id="IPR013762">
    <property type="entry name" value="Integrase-like_cat_sf"/>
</dbReference>
<dbReference type="RefSeq" id="WP_170286750.1">
    <property type="nucleotide sequence ID" value="NZ_CP045571.1"/>
</dbReference>
<dbReference type="InterPro" id="IPR053876">
    <property type="entry name" value="Phage_int_M"/>
</dbReference>
<dbReference type="KEGG" id="atx:GCD22_02846"/>
<evidence type="ECO:0000259" key="5">
    <source>
        <dbReference type="PROSITE" id="PS51898"/>
    </source>
</evidence>
<dbReference type="Gene3D" id="1.10.150.130">
    <property type="match status" value="1"/>
</dbReference>
<dbReference type="InterPro" id="IPR038488">
    <property type="entry name" value="Integrase_DNA-bd_sf"/>
</dbReference>
<dbReference type="InterPro" id="IPR010998">
    <property type="entry name" value="Integrase_recombinase_N"/>
</dbReference>
<comment type="similarity">
    <text evidence="1">Belongs to the 'phage' integrase family.</text>
</comment>
<dbReference type="AlphaFoldDB" id="A0A5P9XSE0"/>
<dbReference type="Gene3D" id="3.30.160.390">
    <property type="entry name" value="Integrase, DNA-binding domain"/>
    <property type="match status" value="1"/>
</dbReference>
<keyword evidence="4" id="KW-0233">DNA recombination</keyword>
<dbReference type="GO" id="GO:0015074">
    <property type="term" value="P:DNA integration"/>
    <property type="evidence" value="ECO:0007669"/>
    <property type="project" value="UniProtKB-KW"/>
</dbReference>
<dbReference type="CDD" id="cd00801">
    <property type="entry name" value="INT_P4_C"/>
    <property type="match status" value="1"/>
</dbReference>
<dbReference type="GO" id="GO:0006310">
    <property type="term" value="P:DNA recombination"/>
    <property type="evidence" value="ECO:0007669"/>
    <property type="project" value="UniProtKB-KW"/>
</dbReference>
<dbReference type="GeneID" id="60697082"/>
<dbReference type="Pfam" id="PF13356">
    <property type="entry name" value="Arm-DNA-bind_3"/>
    <property type="match status" value="1"/>
</dbReference>
<gene>
    <name evidence="6" type="primary">int</name>
    <name evidence="6" type="ORF">GCD22_02846</name>
</gene>
<evidence type="ECO:0000256" key="2">
    <source>
        <dbReference type="ARBA" id="ARBA00022908"/>
    </source>
</evidence>